<comment type="caution">
    <text evidence="1">The sequence shown here is derived from an EMBL/GenBank/DDBJ whole genome shotgun (WGS) entry which is preliminary data.</text>
</comment>
<dbReference type="EMBL" id="CM023476">
    <property type="protein sequence ID" value="KAH7941672.1"/>
    <property type="molecule type" value="Genomic_DNA"/>
</dbReference>
<gene>
    <name evidence="1" type="ORF">HPB49_015986</name>
</gene>
<evidence type="ECO:0000313" key="2">
    <source>
        <dbReference type="Proteomes" id="UP000821865"/>
    </source>
</evidence>
<dbReference type="Proteomes" id="UP000821865">
    <property type="component" value="Chromosome 7"/>
</dbReference>
<accession>A0ACB8CG38</accession>
<sequence length="658" mass="74162">MANEDAVRIDFEDQRKLRVDDNFSDESHGARYPAVPCNTPVGLTPIGRRPTLAEYVWRASAYYLKLIAASTAYCALIIAIGVVADSSFPYCEHPIKCFDLGRELEASIDASVDPCSDMYDHVCGRWSEQYPGKRHQFALLNERLRFVLFRAAEESRDQKNAAEKAGLALTSCMRVWSNGDVDNAGSISDVLNRRGLTWPATTNVALRDVFRQLVAFTLKDVISVFLTLKVFTHLKAQDRYTFEIKYPELVMEPILDPEELQTCIRTYNSSVDVTGLAMQIINLELDYATSMAVNSAYDYSPKYHKFGDIDAMYNSSIVSSDWWMDAINEHLPSDAAIGSESVFLLYDEFALSSVIDILSAYSDRTMNLQNFIGWKIVRYLSYGASSQLSTCDFRGEQGNWTFTFPVALKHCISYVNEILPYGLLNLQLTGILTGSAIPYARNLTKDIRRTIEVSYNFSWLDEQSAAGAVRRLRDIHAIIGLPSRLLSQEAVNVHYIYVPGVYKDSFLNWLLDSYRAVAEHKIKLVYSPGHPGYRSPSRDDWELTEVTTSAFYLPTYHLIYVPGSLLIPPFQSDSAPDSDGVAGLTADQSFFAATCFFFCGADGEKQVENSVYLSLKVRCNQPLMNTEQFAEAFSCAMGTPMRPKNRCDIHTPRMMLRR</sequence>
<reference evidence="1" key="1">
    <citation type="submission" date="2020-05" db="EMBL/GenBank/DDBJ databases">
        <title>Large-scale comparative analyses of tick genomes elucidate their genetic diversity and vector capacities.</title>
        <authorList>
            <person name="Jia N."/>
            <person name="Wang J."/>
            <person name="Shi W."/>
            <person name="Du L."/>
            <person name="Sun Y."/>
            <person name="Zhan W."/>
            <person name="Jiang J."/>
            <person name="Wang Q."/>
            <person name="Zhang B."/>
            <person name="Ji P."/>
            <person name="Sakyi L.B."/>
            <person name="Cui X."/>
            <person name="Yuan T."/>
            <person name="Jiang B."/>
            <person name="Yang W."/>
            <person name="Lam T.T.-Y."/>
            <person name="Chang Q."/>
            <person name="Ding S."/>
            <person name="Wang X."/>
            <person name="Zhu J."/>
            <person name="Ruan X."/>
            <person name="Zhao L."/>
            <person name="Wei J."/>
            <person name="Que T."/>
            <person name="Du C."/>
            <person name="Cheng J."/>
            <person name="Dai P."/>
            <person name="Han X."/>
            <person name="Huang E."/>
            <person name="Gao Y."/>
            <person name="Liu J."/>
            <person name="Shao H."/>
            <person name="Ye R."/>
            <person name="Li L."/>
            <person name="Wei W."/>
            <person name="Wang X."/>
            <person name="Wang C."/>
            <person name="Yang T."/>
            <person name="Huo Q."/>
            <person name="Li W."/>
            <person name="Guo W."/>
            <person name="Chen H."/>
            <person name="Zhou L."/>
            <person name="Ni X."/>
            <person name="Tian J."/>
            <person name="Zhou Y."/>
            <person name="Sheng Y."/>
            <person name="Liu T."/>
            <person name="Pan Y."/>
            <person name="Xia L."/>
            <person name="Li J."/>
            <person name="Zhao F."/>
            <person name="Cao W."/>
        </authorList>
    </citation>
    <scope>NUCLEOTIDE SEQUENCE</scope>
    <source>
        <strain evidence="1">Dsil-2018</strain>
    </source>
</reference>
<name>A0ACB8CG38_DERSI</name>
<protein>
    <submittedName>
        <fullName evidence="1">Uncharacterized protein</fullName>
    </submittedName>
</protein>
<keyword evidence="2" id="KW-1185">Reference proteome</keyword>
<evidence type="ECO:0000313" key="1">
    <source>
        <dbReference type="EMBL" id="KAH7941672.1"/>
    </source>
</evidence>
<proteinExistence type="predicted"/>
<organism evidence="1 2">
    <name type="scientific">Dermacentor silvarum</name>
    <name type="common">Tick</name>
    <dbReference type="NCBI Taxonomy" id="543639"/>
    <lineage>
        <taxon>Eukaryota</taxon>
        <taxon>Metazoa</taxon>
        <taxon>Ecdysozoa</taxon>
        <taxon>Arthropoda</taxon>
        <taxon>Chelicerata</taxon>
        <taxon>Arachnida</taxon>
        <taxon>Acari</taxon>
        <taxon>Parasitiformes</taxon>
        <taxon>Ixodida</taxon>
        <taxon>Ixodoidea</taxon>
        <taxon>Ixodidae</taxon>
        <taxon>Rhipicephalinae</taxon>
        <taxon>Dermacentor</taxon>
    </lineage>
</organism>